<dbReference type="PRINTS" id="PR00320">
    <property type="entry name" value="GPROTEINBRPT"/>
</dbReference>
<accession>A0A8J4SY85</accession>
<dbReference type="InterPro" id="IPR015943">
    <property type="entry name" value="WD40/YVTN_repeat-like_dom_sf"/>
</dbReference>
<feature type="repeat" description="WD" evidence="5">
    <location>
        <begin position="180"/>
        <end position="221"/>
    </location>
</feature>
<feature type="repeat" description="WD" evidence="5">
    <location>
        <begin position="92"/>
        <end position="133"/>
    </location>
</feature>
<dbReference type="InterPro" id="IPR001632">
    <property type="entry name" value="WD40_G-protein_beta-like"/>
</dbReference>
<evidence type="ECO:0000313" key="7">
    <source>
        <dbReference type="Proteomes" id="UP000748531"/>
    </source>
</evidence>
<name>A0A8J4SY85_9TREM</name>
<protein>
    <submittedName>
        <fullName evidence="6">Guanine nucleotide binding protein subunit</fullName>
    </submittedName>
</protein>
<dbReference type="SUPFAM" id="SSF50978">
    <property type="entry name" value="WD40 repeat-like"/>
    <property type="match status" value="1"/>
</dbReference>
<evidence type="ECO:0000256" key="2">
    <source>
        <dbReference type="ARBA" id="ARBA00022574"/>
    </source>
</evidence>
<dbReference type="InterPro" id="IPR001680">
    <property type="entry name" value="WD40_rpt"/>
</dbReference>
<dbReference type="Pfam" id="PF25391">
    <property type="entry name" value="WD40_Gbeta"/>
    <property type="match status" value="1"/>
</dbReference>
<dbReference type="EMBL" id="LUCH01003702">
    <property type="protein sequence ID" value="KAF5399815.1"/>
    <property type="molecule type" value="Genomic_DNA"/>
</dbReference>
<evidence type="ECO:0000256" key="5">
    <source>
        <dbReference type="PROSITE-ProRule" id="PRU00221"/>
    </source>
</evidence>
<dbReference type="InterPro" id="IPR036322">
    <property type="entry name" value="WD40_repeat_dom_sf"/>
</dbReference>
<dbReference type="PROSITE" id="PS50294">
    <property type="entry name" value="WD_REPEATS_REGION"/>
    <property type="match status" value="5"/>
</dbReference>
<dbReference type="OrthoDB" id="10255630at2759"/>
<dbReference type="InterPro" id="IPR020472">
    <property type="entry name" value="WD40_PAC1"/>
</dbReference>
<feature type="repeat" description="WD" evidence="5">
    <location>
        <begin position="222"/>
        <end position="265"/>
    </location>
</feature>
<dbReference type="PROSITE" id="PS50082">
    <property type="entry name" value="WD_REPEATS_2"/>
    <property type="match status" value="5"/>
</dbReference>
<evidence type="ECO:0000256" key="1">
    <source>
        <dbReference type="ARBA" id="ARBA00009768"/>
    </source>
</evidence>
<dbReference type="Proteomes" id="UP000748531">
    <property type="component" value="Unassembled WGS sequence"/>
</dbReference>
<dbReference type="SMART" id="SM00320">
    <property type="entry name" value="WD40"/>
    <property type="match status" value="7"/>
</dbReference>
<evidence type="ECO:0000313" key="6">
    <source>
        <dbReference type="EMBL" id="KAF5399815.1"/>
    </source>
</evidence>
<dbReference type="GO" id="GO:0007165">
    <property type="term" value="P:signal transduction"/>
    <property type="evidence" value="ECO:0007669"/>
    <property type="project" value="UniProtKB-KW"/>
</dbReference>
<keyword evidence="4" id="KW-0807">Transducer</keyword>
<keyword evidence="2 5" id="KW-0853">WD repeat</keyword>
<dbReference type="InterPro" id="IPR016346">
    <property type="entry name" value="G-protein_beta_1-5"/>
</dbReference>
<dbReference type="PANTHER" id="PTHR19850">
    <property type="entry name" value="GUANINE NUCLEOTIDE-BINDING PROTEIN BETA G PROTEIN BETA"/>
    <property type="match status" value="1"/>
</dbReference>
<dbReference type="AlphaFoldDB" id="A0A8J4SY85"/>
<sequence>MVSISLQSPQDRWFDLISSNQSVELFLIDLCVTLTYGAMDNNVDDGLLLHEIDCLKRKLEDERTRLNDGNLASISHNLDPIPAINMRTRRVLKGHQGKVLCLAWATDKRHIVSSSQDGKILVWDAFTTNKEYSISMPTTWVMSCACSPSSTFVACGGLDNKCTVYPLTPDEDPLLRKKLVATHTSYLACCQFNFSDHQLLTGSGDSTCVLWDIESAQMIQSFHGHSGDVLSISLSPSESGRVFVSGGCDRCANVWDVRTGRCVQVFQGHDSDVNSVRFYPSGDAFATASDDATIRLFDLRADRELAVYKKDSVIFGCNAVDFSLSGRLLFGGYSDHAINVWDVLKAQRITILYGHENRISSLRTSPDGTAVCTGSWDTTLRVRSVFFAEFM</sequence>
<dbReference type="Gene3D" id="2.130.10.10">
    <property type="entry name" value="YVTN repeat-like/Quinoprotein amine dehydrogenase"/>
    <property type="match status" value="1"/>
</dbReference>
<dbReference type="PROSITE" id="PS00678">
    <property type="entry name" value="WD_REPEATS_1"/>
    <property type="match status" value="1"/>
</dbReference>
<evidence type="ECO:0000256" key="3">
    <source>
        <dbReference type="ARBA" id="ARBA00022737"/>
    </source>
</evidence>
<feature type="repeat" description="WD" evidence="5">
    <location>
        <begin position="352"/>
        <end position="382"/>
    </location>
</feature>
<evidence type="ECO:0000256" key="4">
    <source>
        <dbReference type="ARBA" id="ARBA00023224"/>
    </source>
</evidence>
<dbReference type="PIRSF" id="PIRSF002394">
    <property type="entry name" value="GN-bd_beta"/>
    <property type="match status" value="1"/>
</dbReference>
<keyword evidence="3" id="KW-0677">Repeat</keyword>
<organism evidence="6 7">
    <name type="scientific">Paragonimus heterotremus</name>
    <dbReference type="NCBI Taxonomy" id="100268"/>
    <lineage>
        <taxon>Eukaryota</taxon>
        <taxon>Metazoa</taxon>
        <taxon>Spiralia</taxon>
        <taxon>Lophotrochozoa</taxon>
        <taxon>Platyhelminthes</taxon>
        <taxon>Trematoda</taxon>
        <taxon>Digenea</taxon>
        <taxon>Plagiorchiida</taxon>
        <taxon>Troglotremata</taxon>
        <taxon>Troglotrematidae</taxon>
        <taxon>Paragonimus</taxon>
    </lineage>
</organism>
<comment type="similarity">
    <text evidence="1">Belongs to the WD repeat G protein beta family.</text>
</comment>
<dbReference type="PRINTS" id="PR00319">
    <property type="entry name" value="GPROTEINB"/>
</dbReference>
<dbReference type="CDD" id="cd00200">
    <property type="entry name" value="WD40"/>
    <property type="match status" value="1"/>
</dbReference>
<reference evidence="6" key="1">
    <citation type="submission" date="2019-05" db="EMBL/GenBank/DDBJ databases">
        <title>Annotation for the trematode Paragonimus heterotremus.</title>
        <authorList>
            <person name="Choi Y.-J."/>
        </authorList>
    </citation>
    <scope>NUCLEOTIDE SEQUENCE</scope>
    <source>
        <strain evidence="6">LC</strain>
    </source>
</reference>
<gene>
    <name evidence="6" type="ORF">PHET_06658</name>
</gene>
<feature type="repeat" description="WD" evidence="5">
    <location>
        <begin position="266"/>
        <end position="307"/>
    </location>
</feature>
<comment type="caution">
    <text evidence="6">The sequence shown here is derived from an EMBL/GenBank/DDBJ whole genome shotgun (WGS) entry which is preliminary data.</text>
</comment>
<dbReference type="InterPro" id="IPR019775">
    <property type="entry name" value="WD40_repeat_CS"/>
</dbReference>
<proteinExistence type="inferred from homology"/>
<keyword evidence="7" id="KW-1185">Reference proteome</keyword>